<evidence type="ECO:0000313" key="3">
    <source>
        <dbReference type="Proteomes" id="UP000038200"/>
    </source>
</evidence>
<gene>
    <name evidence="1" type="ORF">CCAND38_10109</name>
    <name evidence="2" type="ORF">CCAND93_40033</name>
</gene>
<dbReference type="EMBL" id="CDOL01000228">
    <property type="protein sequence ID" value="CEN53240.1"/>
    <property type="molecule type" value="Genomic_DNA"/>
</dbReference>
<keyword evidence="4" id="KW-1185">Reference proteome</keyword>
<dbReference type="NCBIfam" id="TIGR02757">
    <property type="entry name" value="TIGR02757 family protein"/>
    <property type="match status" value="1"/>
</dbReference>
<dbReference type="Proteomes" id="UP000045051">
    <property type="component" value="Unassembled WGS sequence"/>
</dbReference>
<dbReference type="OrthoDB" id="9773332at2"/>
<dbReference type="Proteomes" id="UP000038200">
    <property type="component" value="Unassembled WGS sequence"/>
</dbReference>
<proteinExistence type="predicted"/>
<dbReference type="AlphaFoldDB" id="A0A0B7HV73"/>
<dbReference type="RefSeq" id="WP_042008005.1">
    <property type="nucleotide sequence ID" value="NZ_BOQK01000003.1"/>
</dbReference>
<dbReference type="Pfam" id="PF09674">
    <property type="entry name" value="DUF2400"/>
    <property type="match status" value="1"/>
</dbReference>
<sequence>MIISDLKDFLDEKVLKYNRPEFVETDPLQIPKRYSAKEDVEISGFLVSVIAWGLRKSIINNGLKMMDLMGNAPYDFVMSHTQNDLKRLQNFVHRTFNGQDFEQFIISLKHIYTHYDGLENALADSVENNDLQLGISNFKSLFFKDLKYNRSLKHLPDPRKGSVAKRINMYLRWMVRNDNSGVDLGIWKRISPAMLSCPLDVHSGNVARSLGLITRPQNDIKALTELNGHLLRFDPNDPAKYDFALFGLGIFEGFA</sequence>
<evidence type="ECO:0008006" key="5">
    <source>
        <dbReference type="Google" id="ProtNLM"/>
    </source>
</evidence>
<protein>
    <recommendedName>
        <fullName evidence="5">TIGR02757 family protein</fullName>
    </recommendedName>
</protein>
<evidence type="ECO:0000313" key="1">
    <source>
        <dbReference type="EMBL" id="CEN43220.1"/>
    </source>
</evidence>
<dbReference type="EMBL" id="CDOI01000001">
    <property type="protein sequence ID" value="CEN43220.1"/>
    <property type="molecule type" value="Genomic_DNA"/>
</dbReference>
<name>A0A0B7HV73_9FLAO</name>
<evidence type="ECO:0000313" key="4">
    <source>
        <dbReference type="Proteomes" id="UP000045051"/>
    </source>
</evidence>
<dbReference type="InterPro" id="IPR014127">
    <property type="entry name" value="CHP02757"/>
</dbReference>
<evidence type="ECO:0000313" key="2">
    <source>
        <dbReference type="EMBL" id="CEN53240.1"/>
    </source>
</evidence>
<dbReference type="STRING" id="1848903.CCAND38_10109"/>
<reference evidence="3 4" key="1">
    <citation type="submission" date="2015-01" db="EMBL/GenBank/DDBJ databases">
        <authorList>
            <person name="MANFREDI Pablo"/>
        </authorList>
    </citation>
    <scope>NUCLEOTIDE SEQUENCE [LARGE SCALE GENOMIC DNA]</scope>
    <source>
        <strain evidence="1 4">CcD38</strain>
        <strain evidence="2 3">CcD93</strain>
    </source>
</reference>
<organism evidence="1 4">
    <name type="scientific">Capnocytophaga canis</name>
    <dbReference type="NCBI Taxonomy" id="1848903"/>
    <lineage>
        <taxon>Bacteria</taxon>
        <taxon>Pseudomonadati</taxon>
        <taxon>Bacteroidota</taxon>
        <taxon>Flavobacteriia</taxon>
        <taxon>Flavobacteriales</taxon>
        <taxon>Flavobacteriaceae</taxon>
        <taxon>Capnocytophaga</taxon>
    </lineage>
</organism>
<accession>A0A0B7HV73</accession>